<dbReference type="PANTHER" id="PTHR24404:SF111">
    <property type="entry name" value="GASTRULA ZINC FINGER PROTEIN XLCGF49.1-LIKE-RELATED"/>
    <property type="match status" value="1"/>
</dbReference>
<name>A0A914DEF9_9BILA</name>
<feature type="domain" description="C2H2-type" evidence="12">
    <location>
        <begin position="256"/>
        <end position="274"/>
    </location>
</feature>
<dbReference type="FunFam" id="3.30.160.60:FF:000624">
    <property type="entry name" value="zinc finger protein 697"/>
    <property type="match status" value="1"/>
</dbReference>
<keyword evidence="2" id="KW-0479">Metal-binding</keyword>
<feature type="domain" description="C2H2-type" evidence="12">
    <location>
        <begin position="173"/>
        <end position="200"/>
    </location>
</feature>
<feature type="region of interest" description="Disordered" evidence="11">
    <location>
        <begin position="78"/>
        <end position="110"/>
    </location>
</feature>
<evidence type="ECO:0000256" key="10">
    <source>
        <dbReference type="PROSITE-ProRule" id="PRU00042"/>
    </source>
</evidence>
<dbReference type="GO" id="GO:0003700">
    <property type="term" value="F:DNA-binding transcription factor activity"/>
    <property type="evidence" value="ECO:0007669"/>
    <property type="project" value="TreeGrafter"/>
</dbReference>
<evidence type="ECO:0000256" key="2">
    <source>
        <dbReference type="ARBA" id="ARBA00022723"/>
    </source>
</evidence>
<evidence type="ECO:0000259" key="12">
    <source>
        <dbReference type="PROSITE" id="PS50157"/>
    </source>
</evidence>
<feature type="compositionally biased region" description="Basic and acidic residues" evidence="11">
    <location>
        <begin position="89"/>
        <end position="102"/>
    </location>
</feature>
<feature type="domain" description="C2H2-type" evidence="12">
    <location>
        <begin position="8"/>
        <end position="36"/>
    </location>
</feature>
<dbReference type="FunFam" id="3.30.160.60:FF:001513">
    <property type="entry name" value="Zinc finger, C2H2 type"/>
    <property type="match status" value="1"/>
</dbReference>
<dbReference type="WBParaSite" id="ACRNAN_scaffold2317.g10673.t1">
    <property type="protein sequence ID" value="ACRNAN_scaffold2317.g10673.t1"/>
    <property type="gene ID" value="ACRNAN_scaffold2317.g10673"/>
</dbReference>
<dbReference type="SUPFAM" id="SSF57667">
    <property type="entry name" value="beta-beta-alpha zinc fingers"/>
    <property type="match status" value="4"/>
</dbReference>
<dbReference type="Proteomes" id="UP000887540">
    <property type="component" value="Unplaced"/>
</dbReference>
<dbReference type="GO" id="GO:0005634">
    <property type="term" value="C:nucleus"/>
    <property type="evidence" value="ECO:0007669"/>
    <property type="project" value="UniProtKB-SubCell"/>
</dbReference>
<dbReference type="Gene3D" id="3.30.160.60">
    <property type="entry name" value="Classic Zinc Finger"/>
    <property type="match status" value="4"/>
</dbReference>
<proteinExistence type="predicted"/>
<evidence type="ECO:0000256" key="8">
    <source>
        <dbReference type="ARBA" id="ARBA00023163"/>
    </source>
</evidence>
<dbReference type="InterPro" id="IPR013087">
    <property type="entry name" value="Znf_C2H2_type"/>
</dbReference>
<evidence type="ECO:0000313" key="13">
    <source>
        <dbReference type="Proteomes" id="UP000887540"/>
    </source>
</evidence>
<evidence type="ECO:0000256" key="3">
    <source>
        <dbReference type="ARBA" id="ARBA00022737"/>
    </source>
</evidence>
<dbReference type="SMART" id="SM00355">
    <property type="entry name" value="ZnF_C2H2"/>
    <property type="match status" value="8"/>
</dbReference>
<feature type="region of interest" description="Disordered" evidence="11">
    <location>
        <begin position="282"/>
        <end position="307"/>
    </location>
</feature>
<feature type="domain" description="C2H2-type" evidence="12">
    <location>
        <begin position="145"/>
        <end position="172"/>
    </location>
</feature>
<feature type="domain" description="C2H2-type" evidence="12">
    <location>
        <begin position="201"/>
        <end position="228"/>
    </location>
</feature>
<keyword evidence="7" id="KW-0238">DNA-binding</keyword>
<evidence type="ECO:0000256" key="5">
    <source>
        <dbReference type="ARBA" id="ARBA00022833"/>
    </source>
</evidence>
<dbReference type="AlphaFoldDB" id="A0A914DEF9"/>
<keyword evidence="13" id="KW-1185">Reference proteome</keyword>
<feature type="compositionally biased region" description="Polar residues" evidence="11">
    <location>
        <begin position="549"/>
        <end position="561"/>
    </location>
</feature>
<evidence type="ECO:0000256" key="9">
    <source>
        <dbReference type="ARBA" id="ARBA00023242"/>
    </source>
</evidence>
<evidence type="ECO:0000256" key="4">
    <source>
        <dbReference type="ARBA" id="ARBA00022771"/>
    </source>
</evidence>
<evidence type="ECO:0000256" key="6">
    <source>
        <dbReference type="ARBA" id="ARBA00023015"/>
    </source>
</evidence>
<comment type="subcellular location">
    <subcellularLocation>
        <location evidence="1">Nucleus</location>
    </subcellularLocation>
</comment>
<dbReference type="FunFam" id="3.30.160.60:FF:001273">
    <property type="entry name" value="Zinc finger protein"/>
    <property type="match status" value="1"/>
</dbReference>
<keyword evidence="4 10" id="KW-0863">Zinc-finger</keyword>
<keyword evidence="5" id="KW-0862">Zinc</keyword>
<keyword evidence="9" id="KW-0539">Nucleus</keyword>
<reference evidence="14" key="1">
    <citation type="submission" date="2022-11" db="UniProtKB">
        <authorList>
            <consortium name="WormBaseParasite"/>
        </authorList>
    </citation>
    <scope>IDENTIFICATION</scope>
</reference>
<evidence type="ECO:0000256" key="11">
    <source>
        <dbReference type="SAM" id="MobiDB-lite"/>
    </source>
</evidence>
<feature type="domain" description="C2H2-type" evidence="12">
    <location>
        <begin position="116"/>
        <end position="144"/>
    </location>
</feature>
<accession>A0A914DEF9</accession>
<dbReference type="PROSITE" id="PS00028">
    <property type="entry name" value="ZINC_FINGER_C2H2_1"/>
    <property type="match status" value="6"/>
</dbReference>
<dbReference type="FunFam" id="3.30.160.60:FF:000003">
    <property type="entry name" value="Zinc finger protein 3 homolog"/>
    <property type="match status" value="1"/>
</dbReference>
<evidence type="ECO:0000256" key="1">
    <source>
        <dbReference type="ARBA" id="ARBA00004123"/>
    </source>
</evidence>
<dbReference type="GO" id="GO:0000978">
    <property type="term" value="F:RNA polymerase II cis-regulatory region sequence-specific DNA binding"/>
    <property type="evidence" value="ECO:0007669"/>
    <property type="project" value="TreeGrafter"/>
</dbReference>
<dbReference type="InterPro" id="IPR050589">
    <property type="entry name" value="Ikaros_C2H2-ZF"/>
</dbReference>
<sequence length="626" mass="69992">MPGDECCYLCNECPNSYATLDELENHMNSAHVSSVTASNMKIQNWDSPEQNLEDGEESMEKSLNGEEDLKIEDMNEEQLVGNSPTSSNDSHDDSLMDDHENHDDEEMDISSNGKCPTCRFCGRIFEDRSQLNVHYTHTHRDKPQYECDQCQMVFCVKRELSTHQRIHSGETPHKCGQCGKEFGTRQLLKKHNMWHTGERTHVCQHCGKAFFQKGHLTQHLMIHKGGRPHRCNQCEKTFIFKFDLNRHMKIHLERGHSCNKCGKSFLKQISLDEHILKCKRSPQTNGFRTPQSNGTRTSTPLSDISRNELNSSPRRISGIHLPTPLHPNVTTPNHLVQNHLAQATNGYSQEELAKLAHTLVAQQQQRVLAAAAQNLAAANFFGGANGATSNGHTSQNGLTAAQTAAQLLFGQQHHQQQLAAAAAAQNASVIQAQGLAQAQQANGSNQLFCLLCNKQYPNQAAYALHWSVVHFRNGVLNGVSKMEENELTQQNLASSLFSQTREGLKREDSLNVHSDSATSSSCASSPQKISPVGTHNSPRTNSDSDNHSSTETSVTPDEQKTLNGTRFCEHCEIQRQKNLEIEKQLIQTQDELERLKEVMRRVGNIAGSLLHSCTDADKFWILHNKV</sequence>
<dbReference type="Pfam" id="PF00096">
    <property type="entry name" value="zf-C2H2"/>
    <property type="match status" value="5"/>
</dbReference>
<keyword evidence="6" id="KW-0805">Transcription regulation</keyword>
<dbReference type="PANTHER" id="PTHR24404">
    <property type="entry name" value="ZINC FINGER PROTEIN"/>
    <property type="match status" value="1"/>
</dbReference>
<keyword evidence="8" id="KW-0804">Transcription</keyword>
<feature type="domain" description="C2H2-type" evidence="12">
    <location>
        <begin position="229"/>
        <end position="251"/>
    </location>
</feature>
<evidence type="ECO:0000256" key="7">
    <source>
        <dbReference type="ARBA" id="ARBA00023125"/>
    </source>
</evidence>
<feature type="region of interest" description="Disordered" evidence="11">
    <location>
        <begin position="40"/>
        <end position="62"/>
    </location>
</feature>
<feature type="compositionally biased region" description="Low complexity" evidence="11">
    <location>
        <begin position="514"/>
        <end position="525"/>
    </location>
</feature>
<feature type="region of interest" description="Disordered" evidence="11">
    <location>
        <begin position="498"/>
        <end position="561"/>
    </location>
</feature>
<dbReference type="GO" id="GO:0006357">
    <property type="term" value="P:regulation of transcription by RNA polymerase II"/>
    <property type="evidence" value="ECO:0007669"/>
    <property type="project" value="TreeGrafter"/>
</dbReference>
<evidence type="ECO:0000313" key="14">
    <source>
        <dbReference type="WBParaSite" id="ACRNAN_scaffold2317.g10673.t1"/>
    </source>
</evidence>
<dbReference type="GO" id="GO:0008270">
    <property type="term" value="F:zinc ion binding"/>
    <property type="evidence" value="ECO:0007669"/>
    <property type="project" value="UniProtKB-KW"/>
</dbReference>
<feature type="compositionally biased region" description="Polar residues" evidence="11">
    <location>
        <begin position="40"/>
        <end position="50"/>
    </location>
</feature>
<dbReference type="PROSITE" id="PS50157">
    <property type="entry name" value="ZINC_FINGER_C2H2_2"/>
    <property type="match status" value="7"/>
</dbReference>
<protein>
    <submittedName>
        <fullName evidence="14">C2H2-type domain-containing protein</fullName>
    </submittedName>
</protein>
<organism evidence="13 14">
    <name type="scientific">Acrobeloides nanus</name>
    <dbReference type="NCBI Taxonomy" id="290746"/>
    <lineage>
        <taxon>Eukaryota</taxon>
        <taxon>Metazoa</taxon>
        <taxon>Ecdysozoa</taxon>
        <taxon>Nematoda</taxon>
        <taxon>Chromadorea</taxon>
        <taxon>Rhabditida</taxon>
        <taxon>Tylenchina</taxon>
        <taxon>Cephalobomorpha</taxon>
        <taxon>Cephaloboidea</taxon>
        <taxon>Cephalobidae</taxon>
        <taxon>Acrobeloides</taxon>
    </lineage>
</organism>
<dbReference type="InterPro" id="IPR036236">
    <property type="entry name" value="Znf_C2H2_sf"/>
</dbReference>
<keyword evidence="3" id="KW-0677">Repeat</keyword>